<dbReference type="EMBL" id="CAKOFQ010006845">
    <property type="protein sequence ID" value="CAH1976173.1"/>
    <property type="molecule type" value="Genomic_DNA"/>
</dbReference>
<dbReference type="OrthoDB" id="6779352at2759"/>
<dbReference type="InterPro" id="IPR032302">
    <property type="entry name" value="THOC2_N"/>
</dbReference>
<evidence type="ECO:0000313" key="3">
    <source>
        <dbReference type="Proteomes" id="UP001152888"/>
    </source>
</evidence>
<dbReference type="Pfam" id="PF16134">
    <property type="entry name" value="THOC2_N"/>
    <property type="match status" value="1"/>
</dbReference>
<gene>
    <name evidence="2" type="ORF">ACAOBT_LOCUS12003</name>
</gene>
<reference evidence="2" key="1">
    <citation type="submission" date="2022-03" db="EMBL/GenBank/DDBJ databases">
        <authorList>
            <person name="Sayadi A."/>
        </authorList>
    </citation>
    <scope>NUCLEOTIDE SEQUENCE</scope>
</reference>
<protein>
    <recommendedName>
        <fullName evidence="1">THO complex subunit 2 N-terminal domain-containing protein</fullName>
    </recommendedName>
</protein>
<comment type="caution">
    <text evidence="2">The sequence shown here is derived from an EMBL/GenBank/DDBJ whole genome shotgun (WGS) entry which is preliminary data.</text>
</comment>
<accession>A0A9P0KL07</accession>
<dbReference type="InterPro" id="IPR040007">
    <property type="entry name" value="Tho2"/>
</dbReference>
<keyword evidence="3" id="KW-1185">Reference proteome</keyword>
<evidence type="ECO:0000313" key="2">
    <source>
        <dbReference type="EMBL" id="CAH1976173.1"/>
    </source>
</evidence>
<name>A0A9P0KL07_ACAOB</name>
<organism evidence="2 3">
    <name type="scientific">Acanthoscelides obtectus</name>
    <name type="common">Bean weevil</name>
    <name type="synonym">Bruchus obtectus</name>
    <dbReference type="NCBI Taxonomy" id="200917"/>
    <lineage>
        <taxon>Eukaryota</taxon>
        <taxon>Metazoa</taxon>
        <taxon>Ecdysozoa</taxon>
        <taxon>Arthropoda</taxon>
        <taxon>Hexapoda</taxon>
        <taxon>Insecta</taxon>
        <taxon>Pterygota</taxon>
        <taxon>Neoptera</taxon>
        <taxon>Endopterygota</taxon>
        <taxon>Coleoptera</taxon>
        <taxon>Polyphaga</taxon>
        <taxon>Cucujiformia</taxon>
        <taxon>Chrysomeloidea</taxon>
        <taxon>Chrysomelidae</taxon>
        <taxon>Bruchinae</taxon>
        <taxon>Bruchini</taxon>
        <taxon>Acanthoscelides</taxon>
    </lineage>
</organism>
<dbReference type="Proteomes" id="UP001152888">
    <property type="component" value="Unassembled WGS sequence"/>
</dbReference>
<proteinExistence type="predicted"/>
<evidence type="ECO:0000259" key="1">
    <source>
        <dbReference type="Pfam" id="PF16134"/>
    </source>
</evidence>
<sequence length="315" mass="35975">MASGIPNDVWKNWEKSGKQEFTKLCTKLLKDESSSPLFDKDNSSTEFVKYIYELIDKAIKGVIKKESVISVIQELVATHPDVPTIILDILNVFDAISCQPDNGENKERSTYCAIVKECETCLSDKLLKERLDIDTLQEVGVLKNNIFSSKFIRVKTKLYYKQRKFNLFREECEGFAKLVTELNKEFNENTDPNELIGIVQSLIGCFNLDPNRVLDVILESFENKPKDARIFISLINSYMNDPIIISEVLSTKFSFLKNSGQEVPQSLYILTALLLQNRVIQLDDIYHWVIYKNISQISLSIPVCGKIVIAKNGVR</sequence>
<dbReference type="PANTHER" id="PTHR21597">
    <property type="entry name" value="THO2 PROTEIN"/>
    <property type="match status" value="1"/>
</dbReference>
<dbReference type="PANTHER" id="PTHR21597:SF0">
    <property type="entry name" value="THO COMPLEX SUBUNIT 2"/>
    <property type="match status" value="1"/>
</dbReference>
<dbReference type="GO" id="GO:0000445">
    <property type="term" value="C:THO complex part of transcription export complex"/>
    <property type="evidence" value="ECO:0007669"/>
    <property type="project" value="TreeGrafter"/>
</dbReference>
<feature type="domain" description="THO complex subunit 2 N-terminal" evidence="1">
    <location>
        <begin position="7"/>
        <end position="288"/>
    </location>
</feature>
<dbReference type="AlphaFoldDB" id="A0A9P0KL07"/>
<dbReference type="GO" id="GO:0003729">
    <property type="term" value="F:mRNA binding"/>
    <property type="evidence" value="ECO:0007669"/>
    <property type="project" value="TreeGrafter"/>
</dbReference>
<dbReference type="GO" id="GO:0006406">
    <property type="term" value="P:mRNA export from nucleus"/>
    <property type="evidence" value="ECO:0007669"/>
    <property type="project" value="InterPro"/>
</dbReference>
<dbReference type="GO" id="GO:0006397">
    <property type="term" value="P:mRNA processing"/>
    <property type="evidence" value="ECO:0007669"/>
    <property type="project" value="InterPro"/>
</dbReference>